<dbReference type="EMBL" id="CP146609">
    <property type="protein sequence ID" value="WWX22831.1"/>
    <property type="molecule type" value="Genomic_DNA"/>
</dbReference>
<feature type="region of interest" description="Disordered" evidence="1">
    <location>
        <begin position="400"/>
        <end position="433"/>
    </location>
</feature>
<evidence type="ECO:0008006" key="5">
    <source>
        <dbReference type="Google" id="ProtNLM"/>
    </source>
</evidence>
<proteinExistence type="predicted"/>
<evidence type="ECO:0000313" key="3">
    <source>
        <dbReference type="EMBL" id="WWX22831.1"/>
    </source>
</evidence>
<accession>A0ABZ2J145</accession>
<feature type="transmembrane region" description="Helical" evidence="2">
    <location>
        <begin position="204"/>
        <end position="226"/>
    </location>
</feature>
<keyword evidence="2" id="KW-0812">Transmembrane</keyword>
<keyword evidence="4" id="KW-1185">Reference proteome</keyword>
<feature type="transmembrane region" description="Helical" evidence="2">
    <location>
        <begin position="75"/>
        <end position="93"/>
    </location>
</feature>
<feature type="transmembrane region" description="Helical" evidence="2">
    <location>
        <begin position="238"/>
        <end position="256"/>
    </location>
</feature>
<feature type="transmembrane region" description="Helical" evidence="2">
    <location>
        <begin position="47"/>
        <end position="63"/>
    </location>
</feature>
<keyword evidence="2" id="KW-0472">Membrane</keyword>
<name>A0ABZ2J145_9BACT</name>
<feature type="transmembrane region" description="Helical" evidence="2">
    <location>
        <begin position="105"/>
        <end position="125"/>
    </location>
</feature>
<feature type="transmembrane region" description="Helical" evidence="2">
    <location>
        <begin position="12"/>
        <end position="35"/>
    </location>
</feature>
<feature type="transmembrane region" description="Helical" evidence="2">
    <location>
        <begin position="137"/>
        <end position="158"/>
    </location>
</feature>
<feature type="transmembrane region" description="Helical" evidence="2">
    <location>
        <begin position="326"/>
        <end position="351"/>
    </location>
</feature>
<keyword evidence="2" id="KW-1133">Transmembrane helix</keyword>
<dbReference type="Proteomes" id="UP001385389">
    <property type="component" value="Chromosome"/>
</dbReference>
<sequence>MRMEQEQPKKRTWSRLAAVPLAVACAAVPLGTLLSQFAGPGPESSPFMPWVALAALGTVHAILFRRSGQRLRTRFFLELAMFAGLSAIVILHHEDIFFQLERFTPYLPELAPVIMLCFCWLWTITFGMPDRAAFQRWGAVLGLLCVLDLAVEAFIYRAAPPLRWIGQADLLAGLLLVCLCASLKPGPLDNGLYEPDQGTPLYRALILAGLLATLSRTGLFAAAWIYLCFGRGGRILRISVFLACFAALALTFRLPLTPSDLARYVDYWLWAKSMNLFAQSPSTLIAGLPLDHALPFAFPPEMVPIWERVTNSPALFGAHLSQVPSFWLRFTLGWGAILPTACLTGLFVLVFRRLTRMGAGLAAALFVQGMSTPLFYEPSTGAVAWLALFLALSAPRQARLAGPAHSDDGRNPEPPAGPQPQDDPAREWDMRPL</sequence>
<feature type="compositionally biased region" description="Basic and acidic residues" evidence="1">
    <location>
        <begin position="423"/>
        <end position="433"/>
    </location>
</feature>
<evidence type="ECO:0000313" key="4">
    <source>
        <dbReference type="Proteomes" id="UP001385389"/>
    </source>
</evidence>
<evidence type="ECO:0000256" key="2">
    <source>
        <dbReference type="SAM" id="Phobius"/>
    </source>
</evidence>
<gene>
    <name evidence="3" type="ORF">V8V93_01225</name>
</gene>
<protein>
    <recommendedName>
        <fullName evidence="5">O-antigen polymerase</fullName>
    </recommendedName>
</protein>
<organism evidence="3 4">
    <name type="scientific">Pseudodesulfovibrio methanolicus</name>
    <dbReference type="NCBI Taxonomy" id="3126690"/>
    <lineage>
        <taxon>Bacteria</taxon>
        <taxon>Pseudomonadati</taxon>
        <taxon>Thermodesulfobacteriota</taxon>
        <taxon>Desulfovibrionia</taxon>
        <taxon>Desulfovibrionales</taxon>
        <taxon>Desulfovibrionaceae</taxon>
    </lineage>
</organism>
<dbReference type="RefSeq" id="WP_338668548.1">
    <property type="nucleotide sequence ID" value="NZ_CP146609.1"/>
</dbReference>
<evidence type="ECO:0000256" key="1">
    <source>
        <dbReference type="SAM" id="MobiDB-lite"/>
    </source>
</evidence>
<reference evidence="3 4" key="1">
    <citation type="submission" date="2024-03" db="EMBL/GenBank/DDBJ databases">
        <title>Phenotype and Genome Characterization of a Sulfate-Reducing Bacterium Pseudodesulfovibrio sp. strain 5S69, isolated from Petroleum Reservoir in Tatarstan (Russia).</title>
        <authorList>
            <person name="Bidzhieva S.K."/>
            <person name="Kadnikov V."/>
            <person name="Tourova T.P."/>
            <person name="Samigullina S.R."/>
            <person name="Sokolova D.S."/>
            <person name="Poltaraus A.B."/>
            <person name="Avtukh A.N."/>
            <person name="Tereshina V.M."/>
            <person name="Mardanov A.V."/>
            <person name="Nazina T.N."/>
        </authorList>
    </citation>
    <scope>NUCLEOTIDE SEQUENCE [LARGE SCALE GENOMIC DNA]</scope>
    <source>
        <strain evidence="3 4">5S69</strain>
    </source>
</reference>